<organism evidence="4 5">
    <name type="scientific">Purpureocillium lilacinum</name>
    <name type="common">Paecilomyces lilacinus</name>
    <dbReference type="NCBI Taxonomy" id="33203"/>
    <lineage>
        <taxon>Eukaryota</taxon>
        <taxon>Fungi</taxon>
        <taxon>Dikarya</taxon>
        <taxon>Ascomycota</taxon>
        <taxon>Pezizomycotina</taxon>
        <taxon>Sordariomycetes</taxon>
        <taxon>Hypocreomycetidae</taxon>
        <taxon>Hypocreales</taxon>
        <taxon>Ophiocordycipitaceae</taxon>
        <taxon>Purpureocillium</taxon>
    </lineage>
</organism>
<evidence type="ECO:0000313" key="5">
    <source>
        <dbReference type="Proteomes" id="UP000078240"/>
    </source>
</evidence>
<evidence type="ECO:0000256" key="1">
    <source>
        <dbReference type="SAM" id="MobiDB-lite"/>
    </source>
</evidence>
<evidence type="ECO:0000256" key="2">
    <source>
        <dbReference type="SAM" id="SignalP"/>
    </source>
</evidence>
<accession>A0A179H364</accession>
<gene>
    <name evidence="4" type="ORF">VFPBJ_02906</name>
</gene>
<feature type="domain" description="DUF6923" evidence="3">
    <location>
        <begin position="317"/>
        <end position="534"/>
    </location>
</feature>
<comment type="caution">
    <text evidence="4">The sequence shown here is derived from an EMBL/GenBank/DDBJ whole genome shotgun (WGS) entry which is preliminary data.</text>
</comment>
<dbReference type="EMBL" id="LSBH01000002">
    <property type="protein sequence ID" value="OAQ84138.1"/>
    <property type="molecule type" value="Genomic_DNA"/>
</dbReference>
<proteinExistence type="predicted"/>
<dbReference type="AlphaFoldDB" id="A0A179H364"/>
<feature type="region of interest" description="Disordered" evidence="1">
    <location>
        <begin position="513"/>
        <end position="541"/>
    </location>
</feature>
<dbReference type="Pfam" id="PF21959">
    <property type="entry name" value="DUF6923"/>
    <property type="match status" value="1"/>
</dbReference>
<evidence type="ECO:0000313" key="4">
    <source>
        <dbReference type="EMBL" id="OAQ84138.1"/>
    </source>
</evidence>
<protein>
    <submittedName>
        <fullName evidence="4">Proline rich protein 5MeD</fullName>
    </submittedName>
</protein>
<dbReference type="InterPro" id="IPR054215">
    <property type="entry name" value="DUF6923"/>
</dbReference>
<feature type="chain" id="PRO_5008103197" evidence="2">
    <location>
        <begin position="21"/>
        <end position="541"/>
    </location>
</feature>
<evidence type="ECO:0000259" key="3">
    <source>
        <dbReference type="Pfam" id="PF21959"/>
    </source>
</evidence>
<sequence length="541" mass="55980">MLAHYLFALVLAAGTPLAAGKPTSTAPPDATASAEWFLCDLLGCASETTVTRTRWRTTTTTATASITLTVSQTCELGSTTTPVVSSTAVTTSSKVILTTTTTSSETVSASTTAALNTTLISTSISSEVPTSIATSFPFTNTTTAPTTTMITSAPFTNSTTAPTTSIATYSLSLNSTSTSGTTVILTSAFTSSSVISSVPASSKTSWIPITNSTSKPSTTAISSTRWLNTTRTSAATTTPTSNITLSSVSSSFLNSSTTVSRIANGTVTITPSTTLAPTSGFPSSSVVVTTTAGRSVPSPSKLQPFECLTDGYLIQSKTLLQVNLHTGARRVLATDVGGHGVPGINSLGYNPLDNYLYGTQGQALVRIGRDGRTEPVLALPSAANLGDVDIAGQYFFSDSGAAWGQVDLAPGSPRYGQLVAAGNATHGGLRRLSDWAFTPAHPGYAYSVAIDNRRVPTLARWSTETHEWETVRRYDDTKLRATLFGAVMATSDGVVYASDNASGQIFRFPLRDPASASKAGVGPRARSSDGARCALAPDASE</sequence>
<keyword evidence="2" id="KW-0732">Signal</keyword>
<feature type="signal peptide" evidence="2">
    <location>
        <begin position="1"/>
        <end position="20"/>
    </location>
</feature>
<dbReference type="Proteomes" id="UP000078240">
    <property type="component" value="Unassembled WGS sequence"/>
</dbReference>
<reference evidence="4 5" key="1">
    <citation type="submission" date="2016-01" db="EMBL/GenBank/DDBJ databases">
        <title>Biosynthesis of antibiotic leucinostatins and their inhibition on Phytophthora in bio-control Purpureocillium lilacinum.</title>
        <authorList>
            <person name="Wang G."/>
            <person name="Liu Z."/>
            <person name="Lin R."/>
            <person name="Li E."/>
            <person name="Mao Z."/>
            <person name="Ling J."/>
            <person name="Yin W."/>
            <person name="Xie B."/>
        </authorList>
    </citation>
    <scope>NUCLEOTIDE SEQUENCE [LARGE SCALE GENOMIC DNA]</scope>
    <source>
        <strain evidence="4">PLBJ-1</strain>
    </source>
</reference>
<name>A0A179H364_PURLI</name>
<dbReference type="SUPFAM" id="SSF63825">
    <property type="entry name" value="YWTD domain"/>
    <property type="match status" value="1"/>
</dbReference>